<evidence type="ECO:0000256" key="4">
    <source>
        <dbReference type="SAM" id="MobiDB-lite"/>
    </source>
</evidence>
<keyword evidence="1" id="KW-0808">Transferase</keyword>
<comment type="caution">
    <text evidence="7">The sequence shown here is derived from an EMBL/GenBank/DDBJ whole genome shotgun (WGS) entry which is preliminary data.</text>
</comment>
<dbReference type="SUPFAM" id="SSF55874">
    <property type="entry name" value="ATPase domain of HSP90 chaperone/DNA topoisomerase II/histidine kinase"/>
    <property type="match status" value="1"/>
</dbReference>
<keyword evidence="2 7" id="KW-0418">Kinase</keyword>
<dbReference type="EMBL" id="JAEACQ010000156">
    <property type="protein sequence ID" value="MBL7627138.1"/>
    <property type="molecule type" value="Genomic_DNA"/>
</dbReference>
<feature type="transmembrane region" description="Helical" evidence="5">
    <location>
        <begin position="566"/>
        <end position="584"/>
    </location>
</feature>
<dbReference type="InterPro" id="IPR036890">
    <property type="entry name" value="HATPase_C_sf"/>
</dbReference>
<feature type="transmembrane region" description="Helical" evidence="5">
    <location>
        <begin position="541"/>
        <end position="560"/>
    </location>
</feature>
<dbReference type="AlphaFoldDB" id="A0A937R7I9"/>
<dbReference type="Pfam" id="PF02518">
    <property type="entry name" value="HATPase_c"/>
    <property type="match status" value="1"/>
</dbReference>
<dbReference type="RefSeq" id="WP_203031695.1">
    <property type="nucleotide sequence ID" value="NZ_JAEACQ010000156.1"/>
</dbReference>
<evidence type="ECO:0000259" key="6">
    <source>
        <dbReference type="Pfam" id="PF02518"/>
    </source>
</evidence>
<keyword evidence="8" id="KW-1185">Reference proteome</keyword>
<dbReference type="Gene3D" id="3.30.565.10">
    <property type="entry name" value="Histidine kinase-like ATPase, C-terminal domain"/>
    <property type="match status" value="1"/>
</dbReference>
<dbReference type="GO" id="GO:0000160">
    <property type="term" value="P:phosphorelay signal transduction system"/>
    <property type="evidence" value="ECO:0007669"/>
    <property type="project" value="UniProtKB-KW"/>
</dbReference>
<keyword evidence="5" id="KW-1133">Transmembrane helix</keyword>
<evidence type="ECO:0000256" key="2">
    <source>
        <dbReference type="ARBA" id="ARBA00022777"/>
    </source>
</evidence>
<evidence type="ECO:0000313" key="7">
    <source>
        <dbReference type="EMBL" id="MBL7627138.1"/>
    </source>
</evidence>
<feature type="transmembrane region" description="Helical" evidence="5">
    <location>
        <begin position="591"/>
        <end position="611"/>
    </location>
</feature>
<feature type="transmembrane region" description="Helical" evidence="5">
    <location>
        <begin position="617"/>
        <end position="641"/>
    </location>
</feature>
<dbReference type="PANTHER" id="PTHR24421:SF61">
    <property type="entry name" value="OXYGEN SENSOR HISTIDINE KINASE NREB"/>
    <property type="match status" value="1"/>
</dbReference>
<evidence type="ECO:0000256" key="3">
    <source>
        <dbReference type="ARBA" id="ARBA00023012"/>
    </source>
</evidence>
<feature type="region of interest" description="Disordered" evidence="4">
    <location>
        <begin position="818"/>
        <end position="845"/>
    </location>
</feature>
<evidence type="ECO:0000256" key="1">
    <source>
        <dbReference type="ARBA" id="ARBA00022679"/>
    </source>
</evidence>
<feature type="transmembrane region" description="Helical" evidence="5">
    <location>
        <begin position="74"/>
        <end position="92"/>
    </location>
</feature>
<dbReference type="InterPro" id="IPR050482">
    <property type="entry name" value="Sensor_HK_TwoCompSys"/>
</dbReference>
<dbReference type="GO" id="GO:0016301">
    <property type="term" value="F:kinase activity"/>
    <property type="evidence" value="ECO:0007669"/>
    <property type="project" value="UniProtKB-KW"/>
</dbReference>
<evidence type="ECO:0000313" key="8">
    <source>
        <dbReference type="Proteomes" id="UP000604475"/>
    </source>
</evidence>
<evidence type="ECO:0000256" key="5">
    <source>
        <dbReference type="SAM" id="Phobius"/>
    </source>
</evidence>
<feature type="region of interest" description="Disordered" evidence="4">
    <location>
        <begin position="380"/>
        <end position="404"/>
    </location>
</feature>
<dbReference type="PANTHER" id="PTHR24421">
    <property type="entry name" value="NITRATE/NITRITE SENSOR PROTEIN NARX-RELATED"/>
    <property type="match status" value="1"/>
</dbReference>
<keyword evidence="5" id="KW-0812">Transmembrane</keyword>
<dbReference type="Proteomes" id="UP000604475">
    <property type="component" value="Unassembled WGS sequence"/>
</dbReference>
<gene>
    <name evidence="7" type="ORF">I7412_08145</name>
</gene>
<feature type="transmembrane region" description="Helical" evidence="5">
    <location>
        <begin position="47"/>
        <end position="65"/>
    </location>
</feature>
<keyword evidence="5" id="KW-0472">Membrane</keyword>
<name>A0A937R7I9_9ACTN</name>
<organism evidence="7 8">
    <name type="scientific">Frankia nepalensis</name>
    <dbReference type="NCBI Taxonomy" id="1836974"/>
    <lineage>
        <taxon>Bacteria</taxon>
        <taxon>Bacillati</taxon>
        <taxon>Actinomycetota</taxon>
        <taxon>Actinomycetes</taxon>
        <taxon>Frankiales</taxon>
        <taxon>Frankiaceae</taxon>
        <taxon>Frankia</taxon>
    </lineage>
</organism>
<feature type="transmembrane region" description="Helical" evidence="5">
    <location>
        <begin position="474"/>
        <end position="495"/>
    </location>
</feature>
<feature type="transmembrane region" description="Helical" evidence="5">
    <location>
        <begin position="507"/>
        <end position="529"/>
    </location>
</feature>
<proteinExistence type="predicted"/>
<accession>A0A937R7I9</accession>
<feature type="transmembrane region" description="Helical" evidence="5">
    <location>
        <begin position="12"/>
        <end position="35"/>
    </location>
</feature>
<feature type="compositionally biased region" description="Basic and acidic residues" evidence="4">
    <location>
        <begin position="380"/>
        <end position="390"/>
    </location>
</feature>
<feature type="domain" description="Histidine kinase/HSP90-like ATPase" evidence="6">
    <location>
        <begin position="334"/>
        <end position="448"/>
    </location>
</feature>
<dbReference type="InterPro" id="IPR003594">
    <property type="entry name" value="HATPase_dom"/>
</dbReference>
<sequence length="872" mass="90486">MGARALDTCATVIFRGLAVLRGLALVFTVAYVAIWWRDWYGVHPWRLLGPALVFAWGTVCLIVTARRTPSRPTVLGHVAVGCAVGLTAPWTVPDASLGDPSSWILITVMLAGLHAVNALRTRWSLVALTLLAAAHLLPAYQHRPQVITSTGLLLFTGVAMRQAVVRLRRVALAADAWLDAVGARARAEAVAAAQARADRAHERFLHDTVLNMLAGLGLGGAGGAGQAGPEASAALARVRERCQRIVAQVERMLAGAGGEANLSIGPPAGPPADSDAELARLIAEVVEEAGDDGLAVTVSIERVEAPRWARPARLGPPAAGPARREERLPADVVTALAAALREALINVRRHAGVAAARVDVARWLDGVRVEVRDEGAGFDAARFDPARPDEEPSQDAAGPAVRADRADRAGEVRLGLRGSVHGRLADVGGWARIDSAPGEGTTVGLHWQAPRPAVAGSPDGADLRRSYERAARRAVGVALLAGVAVLALPAIAYRGHSTPSLAALEPIVPVASLLLWAVVAAGAGLIAAVTWHRPLTGPESLATLGFAVACVLAGAATTSGGEVIRIYNWAGIIAPTLLLFSITVSQPWPRWATAVAVVSGTALAVSLPRVGSSPLELVRLLGTLYGFSTLQLLVTVAGPVLMATAETTTRAAALDAELGAAQEAAAAVRRDRARRLARLDRDVLPLLRAVVDGSADPRDEDIRRLCASRARALRRMLVGSGGRAGPLAELETAIDAAEARGATVVLQVAGDLAAVPREVREQIVDLVSETLLATPPGRVMVTLLCDGAAGEGYLSYPLAAPEAAATGLDWPAAPVGAGLDWSSVPEPEPGLAETGDADPAGPEPAALTVRAEQDEDNAVVELRWPALAASIG</sequence>
<protein>
    <submittedName>
        <fullName evidence="7">Histidine kinase</fullName>
    </submittedName>
</protein>
<feature type="transmembrane region" description="Helical" evidence="5">
    <location>
        <begin position="98"/>
        <end position="116"/>
    </location>
</feature>
<reference evidence="7" key="1">
    <citation type="submission" date="2020-12" db="EMBL/GenBank/DDBJ databases">
        <title>Genomic characterization of non-nitrogen-fixing Frankia strains.</title>
        <authorList>
            <person name="Carlos-Shanley C."/>
            <person name="Guerra T."/>
            <person name="Hahn D."/>
        </authorList>
    </citation>
    <scope>NUCLEOTIDE SEQUENCE</scope>
    <source>
        <strain evidence="7">CN6</strain>
    </source>
</reference>
<keyword evidence="3" id="KW-0902">Two-component regulatory system</keyword>